<dbReference type="InterPro" id="IPR050696">
    <property type="entry name" value="FtsA/MreB"/>
</dbReference>
<reference evidence="2 3" key="1">
    <citation type="submission" date="2017-07" db="EMBL/GenBank/DDBJ databases">
        <title>Mechanisms for carbon and nitrogen cycling indicate functional differentiation within the Candidate Phyla Radiation.</title>
        <authorList>
            <person name="Danczak R.E."/>
            <person name="Johnston M.D."/>
            <person name="Kenah C."/>
            <person name="Slattery M."/>
            <person name="Wrighton K.C."/>
            <person name="Wilkins M.J."/>
        </authorList>
    </citation>
    <scope>NUCLEOTIDE SEQUENCE [LARGE SCALE GENOMIC DNA]</scope>
    <source>
        <strain evidence="2">Licking1014_85</strain>
    </source>
</reference>
<dbReference type="SMART" id="SM00842">
    <property type="entry name" value="FtsA"/>
    <property type="match status" value="1"/>
</dbReference>
<dbReference type="InterPro" id="IPR003494">
    <property type="entry name" value="SHS2_FtsA"/>
</dbReference>
<dbReference type="PANTHER" id="PTHR32432">
    <property type="entry name" value="CELL DIVISION PROTEIN FTSA-RELATED"/>
    <property type="match status" value="1"/>
</dbReference>
<dbReference type="Proteomes" id="UP000315589">
    <property type="component" value="Unassembled WGS sequence"/>
</dbReference>
<dbReference type="InterPro" id="IPR043129">
    <property type="entry name" value="ATPase_NBD"/>
</dbReference>
<keyword evidence="2" id="KW-0132">Cell division</keyword>
<accession>A0A554LKB4</accession>
<comment type="caution">
    <text evidence="2">The sequence shown here is derived from an EMBL/GenBank/DDBJ whole genome shotgun (WGS) entry which is preliminary data.</text>
</comment>
<name>A0A554LKB4_9BACT</name>
<proteinExistence type="predicted"/>
<evidence type="ECO:0000313" key="3">
    <source>
        <dbReference type="Proteomes" id="UP000315589"/>
    </source>
</evidence>
<evidence type="ECO:0000259" key="1">
    <source>
        <dbReference type="SMART" id="SM00842"/>
    </source>
</evidence>
<dbReference type="Pfam" id="PF14450">
    <property type="entry name" value="FtsA"/>
    <property type="match status" value="1"/>
</dbReference>
<organism evidence="2 3">
    <name type="scientific">Candidatus Berkelbacteria bacterium Licking1014_85</name>
    <dbReference type="NCBI Taxonomy" id="2017148"/>
    <lineage>
        <taxon>Bacteria</taxon>
        <taxon>Candidatus Berkelbacteria</taxon>
    </lineage>
</organism>
<keyword evidence="2" id="KW-0131">Cell cycle</keyword>
<dbReference type="SUPFAM" id="SSF53067">
    <property type="entry name" value="Actin-like ATPase domain"/>
    <property type="match status" value="2"/>
</dbReference>
<sequence>MGFFDIIKGKSYDNWGISLDIGTEFVKTAIFEVKDGSAIVKGYGFQRQKLSDMQGGVVTDIAGVVKNCEHALEIAAKTAQVLPFKVVIGIAGELVKGTTTNIKYTRQNSKANLTVEELKGIVEKVQAQSFERARKILAWETGHAEIDVKLVNAAIVDVKIDGYKVTNPIGFQGKEVEIGVYNAFAPIVHLGALQTISEELDFDLLSVAAEPYAVARAVAEEEAIDFSAIILDIGGGTTDMAVVRNGGVEGTKMFGIGGRAFTKRISQLLGIPFSQAETKKIDYSQGKIHHKEELEKIKDAIKEDIKVWFLGIILTLEEFKNVDLLPSKILLCGGASQLPEI</sequence>
<dbReference type="GO" id="GO:0051301">
    <property type="term" value="P:cell division"/>
    <property type="evidence" value="ECO:0007669"/>
    <property type="project" value="UniProtKB-KW"/>
</dbReference>
<gene>
    <name evidence="2" type="ORF">CEN91_256</name>
</gene>
<dbReference type="EMBL" id="VMGI01000030">
    <property type="protein sequence ID" value="TSC93302.1"/>
    <property type="molecule type" value="Genomic_DNA"/>
</dbReference>
<dbReference type="AlphaFoldDB" id="A0A554LKB4"/>
<dbReference type="GO" id="GO:0009898">
    <property type="term" value="C:cytoplasmic side of plasma membrane"/>
    <property type="evidence" value="ECO:0007669"/>
    <property type="project" value="TreeGrafter"/>
</dbReference>
<dbReference type="GO" id="GO:0032153">
    <property type="term" value="C:cell division site"/>
    <property type="evidence" value="ECO:0007669"/>
    <property type="project" value="TreeGrafter"/>
</dbReference>
<feature type="domain" description="SHS2" evidence="1">
    <location>
        <begin position="16"/>
        <end position="218"/>
    </location>
</feature>
<protein>
    <submittedName>
        <fullName evidence="2">Actin-like ATPase involved in cell division-like protein</fullName>
    </submittedName>
</protein>
<evidence type="ECO:0000313" key="2">
    <source>
        <dbReference type="EMBL" id="TSC93302.1"/>
    </source>
</evidence>
<dbReference type="Gene3D" id="3.30.420.40">
    <property type="match status" value="1"/>
</dbReference>
<dbReference type="PANTHER" id="PTHR32432:SF4">
    <property type="entry name" value="CELL DIVISION PROTEIN FTSA"/>
    <property type="match status" value="1"/>
</dbReference>